<dbReference type="PROSITE" id="PS00027">
    <property type="entry name" value="HOMEOBOX_1"/>
    <property type="match status" value="1"/>
</dbReference>
<dbReference type="GO" id="GO:0007420">
    <property type="term" value="P:brain development"/>
    <property type="evidence" value="ECO:0007669"/>
    <property type="project" value="TreeGrafter"/>
</dbReference>
<dbReference type="InterPro" id="IPR020479">
    <property type="entry name" value="HD_metazoa"/>
</dbReference>
<evidence type="ECO:0000313" key="9">
    <source>
        <dbReference type="Proteomes" id="UP000095287"/>
    </source>
</evidence>
<feature type="domain" description="Homeobox" evidence="8">
    <location>
        <begin position="32"/>
        <end position="92"/>
    </location>
</feature>
<dbReference type="PROSITE" id="PS50071">
    <property type="entry name" value="HOMEOBOX_2"/>
    <property type="match status" value="1"/>
</dbReference>
<evidence type="ECO:0000256" key="7">
    <source>
        <dbReference type="SAM" id="MobiDB-lite"/>
    </source>
</evidence>
<feature type="DNA-binding region" description="Homeobox" evidence="5">
    <location>
        <begin position="34"/>
        <end position="93"/>
    </location>
</feature>
<dbReference type="PANTHER" id="PTHR24339:SF69">
    <property type="entry name" value="HOMEOBOX PROTEIN CEH-5"/>
    <property type="match status" value="1"/>
</dbReference>
<feature type="region of interest" description="Disordered" evidence="7">
    <location>
        <begin position="84"/>
        <end position="125"/>
    </location>
</feature>
<evidence type="ECO:0000256" key="2">
    <source>
        <dbReference type="ARBA" id="ARBA00023125"/>
    </source>
</evidence>
<name>A0A1I7ZNQ0_9BILA</name>
<evidence type="ECO:0000256" key="6">
    <source>
        <dbReference type="RuleBase" id="RU000682"/>
    </source>
</evidence>
<dbReference type="Gene3D" id="1.10.10.60">
    <property type="entry name" value="Homeodomain-like"/>
    <property type="match status" value="1"/>
</dbReference>
<keyword evidence="4 5" id="KW-0539">Nucleus</keyword>
<dbReference type="InterPro" id="IPR001356">
    <property type="entry name" value="HD"/>
</dbReference>
<reference evidence="10" key="1">
    <citation type="submission" date="2016-11" db="UniProtKB">
        <authorList>
            <consortium name="WormBaseParasite"/>
        </authorList>
    </citation>
    <scope>IDENTIFICATION</scope>
</reference>
<proteinExistence type="predicted"/>
<keyword evidence="2 5" id="KW-0238">DNA-binding</keyword>
<dbReference type="GO" id="GO:0000978">
    <property type="term" value="F:RNA polymerase II cis-regulatory region sequence-specific DNA binding"/>
    <property type="evidence" value="ECO:0007669"/>
    <property type="project" value="TreeGrafter"/>
</dbReference>
<dbReference type="Proteomes" id="UP000095287">
    <property type="component" value="Unplaced"/>
</dbReference>
<dbReference type="SMART" id="SM00389">
    <property type="entry name" value="HOX"/>
    <property type="match status" value="1"/>
</dbReference>
<dbReference type="AlphaFoldDB" id="A0A1I7ZNQ0"/>
<dbReference type="PANTHER" id="PTHR24339">
    <property type="entry name" value="HOMEOBOX PROTEIN EMX-RELATED"/>
    <property type="match status" value="1"/>
</dbReference>
<keyword evidence="3 5" id="KW-0371">Homeobox</keyword>
<dbReference type="WBParaSite" id="L893_g2839.t1">
    <property type="protein sequence ID" value="L893_g2839.t1"/>
    <property type="gene ID" value="L893_g2839"/>
</dbReference>
<evidence type="ECO:0000313" key="10">
    <source>
        <dbReference type="WBParaSite" id="L893_g2839.t1"/>
    </source>
</evidence>
<keyword evidence="9" id="KW-1185">Reference proteome</keyword>
<evidence type="ECO:0000256" key="5">
    <source>
        <dbReference type="PROSITE-ProRule" id="PRU00108"/>
    </source>
</evidence>
<dbReference type="GO" id="GO:0005634">
    <property type="term" value="C:nucleus"/>
    <property type="evidence" value="ECO:0007669"/>
    <property type="project" value="UniProtKB-SubCell"/>
</dbReference>
<protein>
    <submittedName>
        <fullName evidence="10">Homeobox domain-containing protein</fullName>
    </submittedName>
</protein>
<evidence type="ECO:0000256" key="4">
    <source>
        <dbReference type="ARBA" id="ARBA00023242"/>
    </source>
</evidence>
<feature type="compositionally biased region" description="Low complexity" evidence="7">
    <location>
        <begin position="94"/>
        <end position="116"/>
    </location>
</feature>
<dbReference type="CDD" id="cd00086">
    <property type="entry name" value="homeodomain"/>
    <property type="match status" value="1"/>
</dbReference>
<sequence length="163" mass="18624">MSNVPEYCQVMRVKGSNGEIKELVFPKALDLNRPKRPRTTFTTEQLRRLEAEFKLNPYLVGDERTKLATALSLTDTQVKVWFQNRRTKYRKKSNTGSPDSFSSSPLSPSESTSTSPLQHPVPLPATLHSPWTHEYSSAFQHFHPFPAPNYDILQTSPSLPHHY</sequence>
<dbReference type="GO" id="GO:0030182">
    <property type="term" value="P:neuron differentiation"/>
    <property type="evidence" value="ECO:0007669"/>
    <property type="project" value="TreeGrafter"/>
</dbReference>
<accession>A0A1I7ZNQ0</accession>
<dbReference type="InterPro" id="IPR017970">
    <property type="entry name" value="Homeobox_CS"/>
</dbReference>
<dbReference type="PRINTS" id="PR00024">
    <property type="entry name" value="HOMEOBOX"/>
</dbReference>
<evidence type="ECO:0000256" key="3">
    <source>
        <dbReference type="ARBA" id="ARBA00023155"/>
    </source>
</evidence>
<evidence type="ECO:0000256" key="1">
    <source>
        <dbReference type="ARBA" id="ARBA00004123"/>
    </source>
</evidence>
<dbReference type="Pfam" id="PF00046">
    <property type="entry name" value="Homeodomain"/>
    <property type="match status" value="1"/>
</dbReference>
<dbReference type="InterPro" id="IPR050877">
    <property type="entry name" value="EMX-VAX-Noto_Homeobox_TFs"/>
</dbReference>
<dbReference type="InterPro" id="IPR009057">
    <property type="entry name" value="Homeodomain-like_sf"/>
</dbReference>
<dbReference type="GO" id="GO:0000981">
    <property type="term" value="F:DNA-binding transcription factor activity, RNA polymerase II-specific"/>
    <property type="evidence" value="ECO:0007669"/>
    <property type="project" value="InterPro"/>
</dbReference>
<organism evidence="9 10">
    <name type="scientific">Steinernema glaseri</name>
    <dbReference type="NCBI Taxonomy" id="37863"/>
    <lineage>
        <taxon>Eukaryota</taxon>
        <taxon>Metazoa</taxon>
        <taxon>Ecdysozoa</taxon>
        <taxon>Nematoda</taxon>
        <taxon>Chromadorea</taxon>
        <taxon>Rhabditida</taxon>
        <taxon>Tylenchina</taxon>
        <taxon>Panagrolaimomorpha</taxon>
        <taxon>Strongyloidoidea</taxon>
        <taxon>Steinernematidae</taxon>
        <taxon>Steinernema</taxon>
    </lineage>
</organism>
<comment type="subcellular location">
    <subcellularLocation>
        <location evidence="1 5 6">Nucleus</location>
    </subcellularLocation>
</comment>
<dbReference type="SUPFAM" id="SSF46689">
    <property type="entry name" value="Homeodomain-like"/>
    <property type="match status" value="1"/>
</dbReference>
<evidence type="ECO:0000259" key="8">
    <source>
        <dbReference type="PROSITE" id="PS50071"/>
    </source>
</evidence>